<feature type="domain" description="EAL" evidence="3">
    <location>
        <begin position="560"/>
        <end position="818"/>
    </location>
</feature>
<dbReference type="Pfam" id="PF00563">
    <property type="entry name" value="EAL"/>
    <property type="match status" value="1"/>
</dbReference>
<dbReference type="Pfam" id="PF00990">
    <property type="entry name" value="GGDEF"/>
    <property type="match status" value="2"/>
</dbReference>
<feature type="transmembrane region" description="Helical" evidence="2">
    <location>
        <begin position="273"/>
        <end position="295"/>
    </location>
</feature>
<organism evidence="5 6">
    <name type="scientific">Planomonospora alba</name>
    <dbReference type="NCBI Taxonomy" id="161354"/>
    <lineage>
        <taxon>Bacteria</taxon>
        <taxon>Bacillati</taxon>
        <taxon>Actinomycetota</taxon>
        <taxon>Actinomycetes</taxon>
        <taxon>Streptosporangiales</taxon>
        <taxon>Streptosporangiaceae</taxon>
        <taxon>Planomonospora</taxon>
    </lineage>
</organism>
<accession>A0ABP6NYQ5</accession>
<evidence type="ECO:0000313" key="5">
    <source>
        <dbReference type="EMBL" id="GAA3161854.1"/>
    </source>
</evidence>
<dbReference type="SMART" id="SM00267">
    <property type="entry name" value="GGDEF"/>
    <property type="match status" value="1"/>
</dbReference>
<name>A0ABP6NYQ5_9ACTN</name>
<dbReference type="RefSeq" id="WP_344865561.1">
    <property type="nucleotide sequence ID" value="NZ_BAAAUT010000072.1"/>
</dbReference>
<dbReference type="InterPro" id="IPR000160">
    <property type="entry name" value="GGDEF_dom"/>
</dbReference>
<feature type="domain" description="GGDEF" evidence="4">
    <location>
        <begin position="396"/>
        <end position="551"/>
    </location>
</feature>
<keyword evidence="2" id="KW-1133">Transmembrane helix</keyword>
<dbReference type="PROSITE" id="PS50883">
    <property type="entry name" value="EAL"/>
    <property type="match status" value="1"/>
</dbReference>
<keyword evidence="2" id="KW-0812">Transmembrane</keyword>
<dbReference type="EMBL" id="BAAAUT010000072">
    <property type="protein sequence ID" value="GAA3161854.1"/>
    <property type="molecule type" value="Genomic_DNA"/>
</dbReference>
<evidence type="ECO:0000256" key="2">
    <source>
        <dbReference type="SAM" id="Phobius"/>
    </source>
</evidence>
<dbReference type="Gene3D" id="3.20.20.450">
    <property type="entry name" value="EAL domain"/>
    <property type="match status" value="1"/>
</dbReference>
<feature type="transmembrane region" description="Helical" evidence="2">
    <location>
        <begin position="307"/>
        <end position="329"/>
    </location>
</feature>
<dbReference type="PANTHER" id="PTHR44757:SF2">
    <property type="entry name" value="BIOFILM ARCHITECTURE MAINTENANCE PROTEIN MBAA"/>
    <property type="match status" value="1"/>
</dbReference>
<dbReference type="InterPro" id="IPR035919">
    <property type="entry name" value="EAL_sf"/>
</dbReference>
<dbReference type="SUPFAM" id="SSF55073">
    <property type="entry name" value="Nucleotide cyclase"/>
    <property type="match status" value="2"/>
</dbReference>
<feature type="transmembrane region" description="Helical" evidence="2">
    <location>
        <begin position="110"/>
        <end position="130"/>
    </location>
</feature>
<evidence type="ECO:0000256" key="1">
    <source>
        <dbReference type="SAM" id="MobiDB-lite"/>
    </source>
</evidence>
<feature type="transmembrane region" description="Helical" evidence="2">
    <location>
        <begin position="234"/>
        <end position="252"/>
    </location>
</feature>
<sequence length="824" mass="87134">MSRTSRGVTPTGGARPIRAPYGWPAYLLAGGALTLAAPLLSALSPVLDALCWVVIQGSSAAAVIAGIRRNGLGRLWAWRLIGVTVTLAWVGSAAFWGVGWTWLEIPLFRHLYQVSTLVTYGLGLTALVLIGLRTSGSRRAGLLDGAIITVGVALPFWAFFINPVIDRSGYSGAELAFALSTPVIDLFLLGMVLRMASDNGRAPWLVLLSASYVSLFVADAAYLLALAANRPAGAVSMVGWLGWAVLVGGSALHPSVAGTQQVTTPVVSGRARITVFLALASLGPLTAGAGIVITGHDRAGSYDGTTVIVLTVLLAVLLVLRLNLVAHLAEDRARTLDRQAGRLTVQAHRLADTLHHQELLQRSLAHRASHDPLTGLANRALFTEVLQAALADPGPPAPSLLLLDLDDFKDVNDAYGHPVGDDLLLTVAHRLRALTDTPVLPAGTGTGDGDGDGTPPEATRTGRTLARLGGDEFALLLTGAAPRAAAHLADQILTALRAPYHLHQREIHLTASIGLLTGTPTHSPTDALRDADLALHAAKTTGKNRAVRFSPDLRTRHLRHVHLAHALRHARSRGELTLAYQPIIDLATGAPTAVEALLRWHPADGTPIGPGTFIPIAEATDLITELGHWVLTRATADAAAWHRTHRTAVTVNVSGRQLRDPAFPGAVAAALRAAGLPPHALILEITENTLLATTPDQTARLTAALARLRESGVRIALDDFGTGYSSLAYLPTLPVDILKIDRSFTTSPAHTDHHRTRAFTKAILDISASLDLTTIVEGVETPDQADLLRTLGARLAQGHLFCRPVPADRVPGLLAAAPWHPTLT</sequence>
<dbReference type="NCBIfam" id="TIGR00254">
    <property type="entry name" value="GGDEF"/>
    <property type="match status" value="2"/>
</dbReference>
<reference evidence="6" key="1">
    <citation type="journal article" date="2019" name="Int. J. Syst. Evol. Microbiol.">
        <title>The Global Catalogue of Microorganisms (GCM) 10K type strain sequencing project: providing services to taxonomists for standard genome sequencing and annotation.</title>
        <authorList>
            <consortium name="The Broad Institute Genomics Platform"/>
            <consortium name="The Broad Institute Genome Sequencing Center for Infectious Disease"/>
            <person name="Wu L."/>
            <person name="Ma J."/>
        </authorList>
    </citation>
    <scope>NUCLEOTIDE SEQUENCE [LARGE SCALE GENOMIC DNA]</scope>
    <source>
        <strain evidence="6">JCM 9373</strain>
    </source>
</reference>
<feature type="transmembrane region" description="Helical" evidence="2">
    <location>
        <begin position="142"/>
        <end position="161"/>
    </location>
</feature>
<dbReference type="PANTHER" id="PTHR44757">
    <property type="entry name" value="DIGUANYLATE CYCLASE DGCP"/>
    <property type="match status" value="1"/>
</dbReference>
<dbReference type="CDD" id="cd01949">
    <property type="entry name" value="GGDEF"/>
    <property type="match status" value="1"/>
</dbReference>
<dbReference type="SMART" id="SM00052">
    <property type="entry name" value="EAL"/>
    <property type="match status" value="1"/>
</dbReference>
<comment type="caution">
    <text evidence="5">The sequence shown here is derived from an EMBL/GenBank/DDBJ whole genome shotgun (WGS) entry which is preliminary data.</text>
</comment>
<evidence type="ECO:0000313" key="6">
    <source>
        <dbReference type="Proteomes" id="UP001500320"/>
    </source>
</evidence>
<dbReference type="PROSITE" id="PS50887">
    <property type="entry name" value="GGDEF"/>
    <property type="match status" value="1"/>
</dbReference>
<keyword evidence="6" id="KW-1185">Reference proteome</keyword>
<dbReference type="CDD" id="cd01948">
    <property type="entry name" value="EAL"/>
    <property type="match status" value="1"/>
</dbReference>
<evidence type="ECO:0000259" key="3">
    <source>
        <dbReference type="PROSITE" id="PS50883"/>
    </source>
</evidence>
<feature type="transmembrane region" description="Helical" evidence="2">
    <location>
        <begin position="77"/>
        <end position="98"/>
    </location>
</feature>
<dbReference type="InterPro" id="IPR052155">
    <property type="entry name" value="Biofilm_reg_signaling"/>
</dbReference>
<feature type="transmembrane region" description="Helical" evidence="2">
    <location>
        <begin position="46"/>
        <end position="65"/>
    </location>
</feature>
<keyword evidence="2" id="KW-0472">Membrane</keyword>
<proteinExistence type="predicted"/>
<dbReference type="Proteomes" id="UP001500320">
    <property type="component" value="Unassembled WGS sequence"/>
</dbReference>
<dbReference type="Gene3D" id="3.30.70.270">
    <property type="match status" value="1"/>
</dbReference>
<feature type="transmembrane region" description="Helical" evidence="2">
    <location>
        <begin position="21"/>
        <end position="40"/>
    </location>
</feature>
<dbReference type="InterPro" id="IPR029787">
    <property type="entry name" value="Nucleotide_cyclase"/>
</dbReference>
<gene>
    <name evidence="5" type="ORF">GCM10010466_61040</name>
</gene>
<dbReference type="SUPFAM" id="SSF141868">
    <property type="entry name" value="EAL domain-like"/>
    <property type="match status" value="1"/>
</dbReference>
<feature type="transmembrane region" description="Helical" evidence="2">
    <location>
        <begin position="173"/>
        <end position="193"/>
    </location>
</feature>
<evidence type="ECO:0000259" key="4">
    <source>
        <dbReference type="PROSITE" id="PS50887"/>
    </source>
</evidence>
<dbReference type="InterPro" id="IPR001633">
    <property type="entry name" value="EAL_dom"/>
</dbReference>
<feature type="transmembrane region" description="Helical" evidence="2">
    <location>
        <begin position="205"/>
        <end position="228"/>
    </location>
</feature>
<feature type="region of interest" description="Disordered" evidence="1">
    <location>
        <begin position="437"/>
        <end position="461"/>
    </location>
</feature>
<dbReference type="InterPro" id="IPR043128">
    <property type="entry name" value="Rev_trsase/Diguanyl_cyclase"/>
</dbReference>
<protein>
    <submittedName>
        <fullName evidence="5">Uncharacterized protein</fullName>
    </submittedName>
</protein>